<protein>
    <recommendedName>
        <fullName evidence="1">DUF6533 domain-containing protein</fullName>
    </recommendedName>
</protein>
<dbReference type="OrthoDB" id="2638860at2759"/>
<sequence length="76" mass="8629">MQSEAARWLYADQALALLSLSTATCVIYDHLTTLDEEVEHVWKRSRWSVVQVLFFVNRYAGDAMQLYAATCACPSI</sequence>
<dbReference type="EMBL" id="JADNYJ010000034">
    <property type="protein sequence ID" value="KAF8902770.1"/>
    <property type="molecule type" value="Genomic_DNA"/>
</dbReference>
<evidence type="ECO:0000259" key="1">
    <source>
        <dbReference type="Pfam" id="PF20151"/>
    </source>
</evidence>
<dbReference type="AlphaFoldDB" id="A0A9P5NN01"/>
<dbReference type="Pfam" id="PF20151">
    <property type="entry name" value="DUF6533"/>
    <property type="match status" value="1"/>
</dbReference>
<feature type="domain" description="DUF6533" evidence="1">
    <location>
        <begin position="18"/>
        <end position="61"/>
    </location>
</feature>
<name>A0A9P5NN01_GYMJU</name>
<accession>A0A9P5NN01</accession>
<comment type="caution">
    <text evidence="2">The sequence shown here is derived from an EMBL/GenBank/DDBJ whole genome shotgun (WGS) entry which is preliminary data.</text>
</comment>
<proteinExistence type="predicted"/>
<dbReference type="Proteomes" id="UP000724874">
    <property type="component" value="Unassembled WGS sequence"/>
</dbReference>
<gene>
    <name evidence="2" type="ORF">CPB84DRAFT_1775417</name>
</gene>
<dbReference type="InterPro" id="IPR045340">
    <property type="entry name" value="DUF6533"/>
</dbReference>
<evidence type="ECO:0000313" key="3">
    <source>
        <dbReference type="Proteomes" id="UP000724874"/>
    </source>
</evidence>
<reference evidence="2" key="1">
    <citation type="submission" date="2020-11" db="EMBL/GenBank/DDBJ databases">
        <authorList>
            <consortium name="DOE Joint Genome Institute"/>
            <person name="Ahrendt S."/>
            <person name="Riley R."/>
            <person name="Andreopoulos W."/>
            <person name="LaButti K."/>
            <person name="Pangilinan J."/>
            <person name="Ruiz-duenas F.J."/>
            <person name="Barrasa J.M."/>
            <person name="Sanchez-Garcia M."/>
            <person name="Camarero S."/>
            <person name="Miyauchi S."/>
            <person name="Serrano A."/>
            <person name="Linde D."/>
            <person name="Babiker R."/>
            <person name="Drula E."/>
            <person name="Ayuso-Fernandez I."/>
            <person name="Pacheco R."/>
            <person name="Padilla G."/>
            <person name="Ferreira P."/>
            <person name="Barriuso J."/>
            <person name="Kellner H."/>
            <person name="Castanera R."/>
            <person name="Alfaro M."/>
            <person name="Ramirez L."/>
            <person name="Pisabarro A.G."/>
            <person name="Kuo A."/>
            <person name="Tritt A."/>
            <person name="Lipzen A."/>
            <person name="He G."/>
            <person name="Yan M."/>
            <person name="Ng V."/>
            <person name="Cullen D."/>
            <person name="Martin F."/>
            <person name="Rosso M.-N."/>
            <person name="Henrissat B."/>
            <person name="Hibbett D."/>
            <person name="Martinez A.T."/>
            <person name="Grigoriev I.V."/>
        </authorList>
    </citation>
    <scope>NUCLEOTIDE SEQUENCE</scope>
    <source>
        <strain evidence="2">AH 44721</strain>
    </source>
</reference>
<keyword evidence="3" id="KW-1185">Reference proteome</keyword>
<organism evidence="2 3">
    <name type="scientific">Gymnopilus junonius</name>
    <name type="common">Spectacular rustgill mushroom</name>
    <name type="synonym">Gymnopilus spectabilis subsp. junonius</name>
    <dbReference type="NCBI Taxonomy" id="109634"/>
    <lineage>
        <taxon>Eukaryota</taxon>
        <taxon>Fungi</taxon>
        <taxon>Dikarya</taxon>
        <taxon>Basidiomycota</taxon>
        <taxon>Agaricomycotina</taxon>
        <taxon>Agaricomycetes</taxon>
        <taxon>Agaricomycetidae</taxon>
        <taxon>Agaricales</taxon>
        <taxon>Agaricineae</taxon>
        <taxon>Hymenogastraceae</taxon>
        <taxon>Gymnopilus</taxon>
    </lineage>
</organism>
<evidence type="ECO:0000313" key="2">
    <source>
        <dbReference type="EMBL" id="KAF8902770.1"/>
    </source>
</evidence>